<dbReference type="KEGG" id="pcor:KS4_14290"/>
<reference evidence="2 3" key="1">
    <citation type="submission" date="2019-02" db="EMBL/GenBank/DDBJ databases">
        <title>Deep-cultivation of Planctomycetes and their phenomic and genomic characterization uncovers novel biology.</title>
        <authorList>
            <person name="Wiegand S."/>
            <person name="Jogler M."/>
            <person name="Boedeker C."/>
            <person name="Pinto D."/>
            <person name="Vollmers J."/>
            <person name="Rivas-Marin E."/>
            <person name="Kohn T."/>
            <person name="Peeters S.H."/>
            <person name="Heuer A."/>
            <person name="Rast P."/>
            <person name="Oberbeckmann S."/>
            <person name="Bunk B."/>
            <person name="Jeske O."/>
            <person name="Meyerdierks A."/>
            <person name="Storesund J.E."/>
            <person name="Kallscheuer N."/>
            <person name="Luecker S."/>
            <person name="Lage O.M."/>
            <person name="Pohl T."/>
            <person name="Merkel B.J."/>
            <person name="Hornburger P."/>
            <person name="Mueller R.-W."/>
            <person name="Bruemmer F."/>
            <person name="Labrenz M."/>
            <person name="Spormann A.M."/>
            <person name="Op den Camp H."/>
            <person name="Overmann J."/>
            <person name="Amann R."/>
            <person name="Jetten M.S.M."/>
            <person name="Mascher T."/>
            <person name="Medema M.H."/>
            <person name="Devos D.P."/>
            <person name="Kaster A.-K."/>
            <person name="Ovreas L."/>
            <person name="Rohde M."/>
            <person name="Galperin M.Y."/>
            <person name="Jogler C."/>
        </authorList>
    </citation>
    <scope>NUCLEOTIDE SEQUENCE [LARGE SCALE GENOMIC DNA]</scope>
    <source>
        <strain evidence="2 3">KS4</strain>
    </source>
</reference>
<evidence type="ECO:0000256" key="1">
    <source>
        <dbReference type="SAM" id="SignalP"/>
    </source>
</evidence>
<dbReference type="InterPro" id="IPR013320">
    <property type="entry name" value="ConA-like_dom_sf"/>
</dbReference>
<evidence type="ECO:0000313" key="2">
    <source>
        <dbReference type="EMBL" id="QDU33383.1"/>
    </source>
</evidence>
<feature type="chain" id="PRO_5021727175" evidence="1">
    <location>
        <begin position="23"/>
        <end position="746"/>
    </location>
</feature>
<dbReference type="AlphaFoldDB" id="A0A517YT14"/>
<dbReference type="OrthoDB" id="290345at2"/>
<dbReference type="InterPro" id="IPR036278">
    <property type="entry name" value="Sialidase_sf"/>
</dbReference>
<gene>
    <name evidence="2" type="ORF">KS4_14290</name>
</gene>
<accession>A0A517YT14</accession>
<sequence length="746" mass="83834" precursor="true">MKRIFSLCLLLLTILMGGQVFADADDGVLAYWRAEGDASNSSEVKQDYSGSGNNLGGGWYNNGARKYDVVPYTQEGNTKSFSFHPFSNSRKLKTSTAVAGSPDIGVANFDEFTIEVLYHPKFGQYTNDMDQNDYTLAAGHIRGILTCYIMDGSTYQSQPFGLGLFGVTKTGDPAVYGKFAVAYIDDDGQDHFLEVAEEFVFDASDSANHKWYHLRIVKSSDKFELWVDGKLMADEDITPVLGNLKSHEFRKLSGSQKYQWNLGYARDHINGHDAYSAKGYIDEIRIANKVLDPSELLIKNTKVIAIEKYRGPGPIRSIIEFDGCLWGVRPGPHEVVTSDGNGGYLIGPIQIGYSAIHLFRSTDNGETWQRMRDLDVSNAFDYHDPVLWTGNIDGNDKLILAYGSTQKNGTYSGRRRVRVAEVAGASDTVSPSDGVNPRVQYDQTIDYLADYTDSNGKIVHPFVGAPFILQKSNDRLQVYYDYETIDNDYKGHQWIAMKEVEFTGSGFNYDASPRIVSREPAGNGVLSRDGMATAVILESNLNSPGNDTILVVMEGVKKETYQSGGQSHDNFYNVIRSNVSTDGGVTWQYTDSNRKILYEVPHQGPDGRTYNTYNPFVFPYKYTDSYGSTINDVMLTFCTDEDLYPNGWRPDQSNMPPEFRTSSIKATRINQRLRRLTTNNTIHTFDLPDIDLTDWHPFIDSTTVGFSVRENNNYNSTIYKGVDGKIRCMVDFFRNEQRMYELTVPK</sequence>
<dbReference type="RefSeq" id="WP_145076375.1">
    <property type="nucleotide sequence ID" value="NZ_CP036425.1"/>
</dbReference>
<keyword evidence="1" id="KW-0732">Signal</keyword>
<dbReference type="Gene3D" id="2.60.120.200">
    <property type="match status" value="1"/>
</dbReference>
<dbReference type="EMBL" id="CP036425">
    <property type="protein sequence ID" value="QDU33383.1"/>
    <property type="molecule type" value="Genomic_DNA"/>
</dbReference>
<dbReference type="Proteomes" id="UP000317369">
    <property type="component" value="Chromosome"/>
</dbReference>
<proteinExistence type="predicted"/>
<feature type="signal peptide" evidence="1">
    <location>
        <begin position="1"/>
        <end position="22"/>
    </location>
</feature>
<keyword evidence="3" id="KW-1185">Reference proteome</keyword>
<dbReference type="SUPFAM" id="SSF50939">
    <property type="entry name" value="Sialidases"/>
    <property type="match status" value="1"/>
</dbReference>
<protein>
    <submittedName>
        <fullName evidence="2">BNR/Asp-box repeat protein</fullName>
    </submittedName>
</protein>
<organism evidence="2 3">
    <name type="scientific">Poriferisphaera corsica</name>
    <dbReference type="NCBI Taxonomy" id="2528020"/>
    <lineage>
        <taxon>Bacteria</taxon>
        <taxon>Pseudomonadati</taxon>
        <taxon>Planctomycetota</taxon>
        <taxon>Phycisphaerae</taxon>
        <taxon>Phycisphaerales</taxon>
        <taxon>Phycisphaeraceae</taxon>
        <taxon>Poriferisphaera</taxon>
    </lineage>
</organism>
<evidence type="ECO:0000313" key="3">
    <source>
        <dbReference type="Proteomes" id="UP000317369"/>
    </source>
</evidence>
<dbReference type="SUPFAM" id="SSF49899">
    <property type="entry name" value="Concanavalin A-like lectins/glucanases"/>
    <property type="match status" value="1"/>
</dbReference>
<name>A0A517YT14_9BACT</name>